<proteinExistence type="predicted"/>
<protein>
    <submittedName>
        <fullName evidence="2">Uncharacterized protein</fullName>
    </submittedName>
</protein>
<evidence type="ECO:0000313" key="2">
    <source>
        <dbReference type="EMBL" id="RDH33533.1"/>
    </source>
</evidence>
<evidence type="ECO:0000313" key="3">
    <source>
        <dbReference type="Proteomes" id="UP000253729"/>
    </source>
</evidence>
<dbReference type="RefSeq" id="XP_026626555.1">
    <property type="nucleotide sequence ID" value="XM_026775453.1"/>
</dbReference>
<feature type="region of interest" description="Disordered" evidence="1">
    <location>
        <begin position="50"/>
        <end position="70"/>
    </location>
</feature>
<gene>
    <name evidence="2" type="ORF">BDQ94DRAFT_30684</name>
</gene>
<evidence type="ECO:0000256" key="1">
    <source>
        <dbReference type="SAM" id="MobiDB-lite"/>
    </source>
</evidence>
<dbReference type="EMBL" id="KZ852046">
    <property type="protein sequence ID" value="RDH33533.1"/>
    <property type="molecule type" value="Genomic_DNA"/>
</dbReference>
<organism evidence="2 3">
    <name type="scientific">Aspergillus welwitschiae</name>
    <dbReference type="NCBI Taxonomy" id="1341132"/>
    <lineage>
        <taxon>Eukaryota</taxon>
        <taxon>Fungi</taxon>
        <taxon>Dikarya</taxon>
        <taxon>Ascomycota</taxon>
        <taxon>Pezizomycotina</taxon>
        <taxon>Eurotiomycetes</taxon>
        <taxon>Eurotiomycetidae</taxon>
        <taxon>Eurotiales</taxon>
        <taxon>Aspergillaceae</taxon>
        <taxon>Aspergillus</taxon>
        <taxon>Aspergillus subgen. Circumdati</taxon>
    </lineage>
</organism>
<name>A0A3F3Q2X8_9EURO</name>
<reference evidence="2 3" key="1">
    <citation type="submission" date="2018-07" db="EMBL/GenBank/DDBJ databases">
        <title>The genomes of Aspergillus section Nigri reveals drivers in fungal speciation.</title>
        <authorList>
            <consortium name="DOE Joint Genome Institute"/>
            <person name="Vesth T.C."/>
            <person name="Nybo J."/>
            <person name="Theobald S."/>
            <person name="Brandl J."/>
            <person name="Frisvad J.C."/>
            <person name="Nielsen K.F."/>
            <person name="Lyhne E.K."/>
            <person name="Kogle M.E."/>
            <person name="Kuo A."/>
            <person name="Riley R."/>
            <person name="Clum A."/>
            <person name="Nolan M."/>
            <person name="Lipzen A."/>
            <person name="Salamov A."/>
            <person name="Henrissat B."/>
            <person name="Wiebenga A."/>
            <person name="De vries R.P."/>
            <person name="Grigoriev I.V."/>
            <person name="Mortensen U.H."/>
            <person name="Andersen M.R."/>
            <person name="Baker S.E."/>
        </authorList>
    </citation>
    <scope>NUCLEOTIDE SEQUENCE [LARGE SCALE GENOMIC DNA]</scope>
    <source>
        <strain evidence="2 3">CBS 139.54b</strain>
    </source>
</reference>
<dbReference type="GeneID" id="38143809"/>
<sequence length="70" mass="7920">MMGLDKRCNASASVMWRVQGRYLAALETHPSVRGVVHQLAIPEQVWGEMKKSGRNKLKQGEGGRKRMKLK</sequence>
<accession>A0A3F3Q2X8</accession>
<dbReference type="Proteomes" id="UP000253729">
    <property type="component" value="Unassembled WGS sequence"/>
</dbReference>
<dbReference type="AlphaFoldDB" id="A0A3F3Q2X8"/>
<keyword evidence="3" id="KW-1185">Reference proteome</keyword>